<evidence type="ECO:0000313" key="3">
    <source>
        <dbReference type="Proteomes" id="UP001162483"/>
    </source>
</evidence>
<dbReference type="Proteomes" id="UP001162483">
    <property type="component" value="Unassembled WGS sequence"/>
</dbReference>
<name>A0ABN9G3Z9_9NEOB</name>
<evidence type="ECO:0000313" key="2">
    <source>
        <dbReference type="EMBL" id="CAI9604108.1"/>
    </source>
</evidence>
<keyword evidence="3" id="KW-1185">Reference proteome</keyword>
<feature type="region of interest" description="Disordered" evidence="1">
    <location>
        <begin position="21"/>
        <end position="54"/>
    </location>
</feature>
<proteinExistence type="predicted"/>
<feature type="non-terminal residue" evidence="2">
    <location>
        <position position="54"/>
    </location>
</feature>
<protein>
    <submittedName>
        <fullName evidence="2">Uncharacterized protein</fullName>
    </submittedName>
</protein>
<evidence type="ECO:0000256" key="1">
    <source>
        <dbReference type="SAM" id="MobiDB-lite"/>
    </source>
</evidence>
<gene>
    <name evidence="2" type="ORF">SPARVUS_LOCUS13418522</name>
</gene>
<sequence>MIRIGQHCHIKMIWLVPEAPAQTRRRRVRVSQKPSDQGRTDHLETWALPEGPGS</sequence>
<organism evidence="2 3">
    <name type="scientific">Staurois parvus</name>
    <dbReference type="NCBI Taxonomy" id="386267"/>
    <lineage>
        <taxon>Eukaryota</taxon>
        <taxon>Metazoa</taxon>
        <taxon>Chordata</taxon>
        <taxon>Craniata</taxon>
        <taxon>Vertebrata</taxon>
        <taxon>Euteleostomi</taxon>
        <taxon>Amphibia</taxon>
        <taxon>Batrachia</taxon>
        <taxon>Anura</taxon>
        <taxon>Neobatrachia</taxon>
        <taxon>Ranoidea</taxon>
        <taxon>Ranidae</taxon>
        <taxon>Staurois</taxon>
    </lineage>
</organism>
<comment type="caution">
    <text evidence="2">The sequence shown here is derived from an EMBL/GenBank/DDBJ whole genome shotgun (WGS) entry which is preliminary data.</text>
</comment>
<accession>A0ABN9G3Z9</accession>
<dbReference type="EMBL" id="CATNWA010017929">
    <property type="protein sequence ID" value="CAI9604108.1"/>
    <property type="molecule type" value="Genomic_DNA"/>
</dbReference>
<reference evidence="2" key="1">
    <citation type="submission" date="2023-05" db="EMBL/GenBank/DDBJ databases">
        <authorList>
            <person name="Stuckert A."/>
        </authorList>
    </citation>
    <scope>NUCLEOTIDE SEQUENCE</scope>
</reference>